<evidence type="ECO:0008006" key="3">
    <source>
        <dbReference type="Google" id="ProtNLM"/>
    </source>
</evidence>
<feature type="signal peptide" evidence="1">
    <location>
        <begin position="1"/>
        <end position="21"/>
    </location>
</feature>
<dbReference type="EMBL" id="DSUJ01000008">
    <property type="protein sequence ID" value="HFI91766.1"/>
    <property type="molecule type" value="Genomic_DNA"/>
</dbReference>
<feature type="chain" id="PRO_5030667434" description="Lipoprotein" evidence="1">
    <location>
        <begin position="22"/>
        <end position="168"/>
    </location>
</feature>
<proteinExistence type="predicted"/>
<evidence type="ECO:0000256" key="1">
    <source>
        <dbReference type="SAM" id="SignalP"/>
    </source>
</evidence>
<reference evidence="2" key="1">
    <citation type="journal article" date="2020" name="mSystems">
        <title>Genome- and Community-Level Interaction Insights into Carbon Utilization and Element Cycling Functions of Hydrothermarchaeota in Hydrothermal Sediment.</title>
        <authorList>
            <person name="Zhou Z."/>
            <person name="Liu Y."/>
            <person name="Xu W."/>
            <person name="Pan J."/>
            <person name="Luo Z.H."/>
            <person name="Li M."/>
        </authorList>
    </citation>
    <scope>NUCLEOTIDE SEQUENCE [LARGE SCALE GENOMIC DNA]</scope>
    <source>
        <strain evidence="2">SpSt-479</strain>
    </source>
</reference>
<name>A0A7V2ZKP3_9BACT</name>
<dbReference type="RefSeq" id="WP_304143487.1">
    <property type="nucleotide sequence ID" value="NZ_JAOAIE010000030.1"/>
</dbReference>
<accession>A0A7V2ZKP3</accession>
<keyword evidence="1" id="KW-0732">Signal</keyword>
<protein>
    <recommendedName>
        <fullName evidence="3">Lipoprotein</fullName>
    </recommendedName>
</protein>
<organism evidence="2">
    <name type="scientific">Ignavibacterium album</name>
    <dbReference type="NCBI Taxonomy" id="591197"/>
    <lineage>
        <taxon>Bacteria</taxon>
        <taxon>Pseudomonadati</taxon>
        <taxon>Ignavibacteriota</taxon>
        <taxon>Ignavibacteria</taxon>
        <taxon>Ignavibacteriales</taxon>
        <taxon>Ignavibacteriaceae</taxon>
        <taxon>Ignavibacterium</taxon>
    </lineage>
</organism>
<sequence>MSIKTILFVSFLFLLTAYSCASREEKVELIKQEVEVIKNKADKAEMFTGLFVAGENRSNFRAYFDNDELIYIYEDLSKGYWSGVTNLYFFKDEELIYLSQKEVGFEGPDSKTKRSIEVEIYFDGDEVLESSKKLKGQFVDIPQEEIKEIIDHTKKLLEVAKSINPKLN</sequence>
<dbReference type="PROSITE" id="PS51257">
    <property type="entry name" value="PROKAR_LIPOPROTEIN"/>
    <property type="match status" value="1"/>
</dbReference>
<comment type="caution">
    <text evidence="2">The sequence shown here is derived from an EMBL/GenBank/DDBJ whole genome shotgun (WGS) entry which is preliminary data.</text>
</comment>
<dbReference type="AlphaFoldDB" id="A0A7V2ZKP3"/>
<evidence type="ECO:0000313" key="2">
    <source>
        <dbReference type="EMBL" id="HFI91766.1"/>
    </source>
</evidence>
<gene>
    <name evidence="2" type="ORF">ENS31_09615</name>
</gene>